<organism evidence="2 3">
    <name type="scientific">Ustilago bromivora</name>
    <dbReference type="NCBI Taxonomy" id="307758"/>
    <lineage>
        <taxon>Eukaryota</taxon>
        <taxon>Fungi</taxon>
        <taxon>Dikarya</taxon>
        <taxon>Basidiomycota</taxon>
        <taxon>Ustilaginomycotina</taxon>
        <taxon>Ustilaginomycetes</taxon>
        <taxon>Ustilaginales</taxon>
        <taxon>Ustilaginaceae</taxon>
        <taxon>Ustilago</taxon>
    </lineage>
</organism>
<evidence type="ECO:0000256" key="1">
    <source>
        <dbReference type="SAM" id="MobiDB-lite"/>
    </source>
</evidence>
<accession>A0A1K0G5P1</accession>
<gene>
    <name evidence="2" type="ORF">UBRO_20679</name>
</gene>
<evidence type="ECO:0000313" key="3">
    <source>
        <dbReference type="Proteomes" id="UP000179920"/>
    </source>
</evidence>
<protein>
    <submittedName>
        <fullName evidence="2">Uncharacterized protein</fullName>
    </submittedName>
</protein>
<feature type="region of interest" description="Disordered" evidence="1">
    <location>
        <begin position="290"/>
        <end position="334"/>
    </location>
</feature>
<dbReference type="Proteomes" id="UP000179920">
    <property type="component" value="Chromosome VIII"/>
</dbReference>
<feature type="compositionally biased region" description="Polar residues" evidence="1">
    <location>
        <begin position="301"/>
        <end position="316"/>
    </location>
</feature>
<proteinExistence type="predicted"/>
<dbReference type="EMBL" id="LT558124">
    <property type="protein sequence ID" value="SAM82761.1"/>
    <property type="molecule type" value="Genomic_DNA"/>
</dbReference>
<evidence type="ECO:0000313" key="2">
    <source>
        <dbReference type="EMBL" id="SAM82761.1"/>
    </source>
</evidence>
<dbReference type="AlphaFoldDB" id="A0A1K0G5P1"/>
<reference evidence="3" key="1">
    <citation type="submission" date="2016-04" db="EMBL/GenBank/DDBJ databases">
        <authorList>
            <person name="Guldener U."/>
            <person name="Guldener U."/>
        </authorList>
    </citation>
    <scope>NUCLEOTIDE SEQUENCE [LARGE SCALE GENOMIC DNA]</scope>
    <source>
        <strain evidence="3">UB2112</strain>
    </source>
</reference>
<name>A0A1K0G5P1_9BASI</name>
<sequence length="965" mass="106307">MMETADPEYFENVDKFLPIPIKAEAKDRFVLCAIKSALSSGRGTTSVAMAQHQSATSTSTLLAADNNGPTSSSNWVVLESAPWMTYMSGDAMRKIALATGMPEYTMYSLRHMTIQMLDCALVTEGAKRLSVGHLIASSQIVKSYLSWCNVVDIQGLVQRGKESKNLIMLHGLHRVKAITDTPSSLHAVGIAGVESMPIIQRLVCEYNQAKVALSNAPAQGLPAHKYQALKVDHNKKMQCLEKTQCQLRCQIMIEHAYKEKEDLNVCALCGSLLGGAGPAAAARELSQQLQAGGDTNDNDSSDQAGSSTMHQASTSCVPLDSHLDSHTSDQGKANPSYEWMHQAASIPFLSQAPLSFASTSTPLSSTADDLAHTLSPASGTSLSAEETLSLLLHEKLDRLCNQIGSMIRDLPQPEYNMLKKDGAGMPLCELFAAMTTNNVGMQNAVLATLEKQNGKSCCWCHQPFRSLLPTPRKGSLKPVTRVMMIDHMWTCAKPHMYKKYKEACCEALACQPCWHEACHGQILLQDHKELIRHILHHYKRISEILYNLTHVPNRSYRCPFVINSRAEQCQWALHWQERQPSHILDVWQHLETAHRFPTITSDMTKYCAWHDKWTFGHEQTNDHFEMHIDALLRGYAEQECPVCHCPFCNMQIPTYDFTNHLQEHDLVLGAKSLLHRPDLVSRASTGHEHRDNWISWVQSITPLPPPPAAMSSIQSVAQEEINVSMAQAVADTEEQVAGQVGHSVLPISSTGATQEASSANSSHPVLSTGCHGHCSKPLVVCHACPFCAQEESLLAEQRSQVWDKAKFAHHIAGVHLFNMSSSPLTCLSCGEAMPIKELALHLDCQHDLGLSGKKSELLADDLSNLGGRTQAKRRPAFLRWIEQGYPNDNTSGHQSGTSQTDLSNAAIASGSKSYPEIDPSMLLDDDFYEPPTQQVRQCLASDSEEQTAELSSNTTICCSSHLSQH</sequence>